<dbReference type="InterPro" id="IPR023048">
    <property type="entry name" value="NADH:quinone_OxRdtase_FMN_depd"/>
</dbReference>
<evidence type="ECO:0000256" key="2">
    <source>
        <dbReference type="ARBA" id="ARBA00022643"/>
    </source>
</evidence>
<name>A0A975IND3_9MICO</name>
<dbReference type="EC" id="1.6.5.-" evidence="6"/>
<organism evidence="8 9">
    <name type="scientific">Agromyces archimandritae</name>
    <dbReference type="NCBI Taxonomy" id="2781962"/>
    <lineage>
        <taxon>Bacteria</taxon>
        <taxon>Bacillati</taxon>
        <taxon>Actinomycetota</taxon>
        <taxon>Actinomycetes</taxon>
        <taxon>Micrococcales</taxon>
        <taxon>Microbacteriaceae</taxon>
        <taxon>Agromyces</taxon>
    </lineage>
</organism>
<dbReference type="AlphaFoldDB" id="A0A975IND3"/>
<keyword evidence="1 6" id="KW-0285">Flavoprotein</keyword>
<keyword evidence="4 6" id="KW-0520">NAD</keyword>
<dbReference type="PANTHER" id="PTHR43741:SF4">
    <property type="entry name" value="FMN-DEPENDENT NADH:QUINONE OXIDOREDUCTASE"/>
    <property type="match status" value="1"/>
</dbReference>
<comment type="similarity">
    <text evidence="6">Belongs to the azoreductase type 1 family.</text>
</comment>
<dbReference type="GO" id="GO:0016655">
    <property type="term" value="F:oxidoreductase activity, acting on NAD(P)H, quinone or similar compound as acceptor"/>
    <property type="evidence" value="ECO:0007669"/>
    <property type="project" value="InterPro"/>
</dbReference>
<evidence type="ECO:0000256" key="4">
    <source>
        <dbReference type="ARBA" id="ARBA00023027"/>
    </source>
</evidence>
<accession>A0A975IND3</accession>
<dbReference type="GO" id="GO:0010181">
    <property type="term" value="F:FMN binding"/>
    <property type="evidence" value="ECO:0007669"/>
    <property type="project" value="UniProtKB-UniRule"/>
</dbReference>
<sequence>MPTLLRIDASISGTASRTRRITQAFTDAWSARGPEFAVVSRDLAADPIPHLPDAALHWPARMRPADAAPPAAAEALQAELIAELVAADVLLLGAPMYNYSLPSTLKAWIDHVHVPGVTADFDEPAHPLAGRPAIIATACGASYEPGGPTDGWDHTVPPLELVLGTAFRMQVEVVATELTLADTIPAMAGMREAAAEQLEAAVERARALAAR</sequence>
<proteinExistence type="inferred from homology"/>
<gene>
    <name evidence="6" type="primary">azoR</name>
    <name evidence="8" type="ORF">G127AT_12620</name>
</gene>
<comment type="function">
    <text evidence="6">Also exhibits azoreductase activity. Catalyzes the reductive cleavage of the azo bond in aromatic azo compounds to the corresponding amines.</text>
</comment>
<comment type="subunit">
    <text evidence="6">Homodimer.</text>
</comment>
<dbReference type="EC" id="1.7.1.17" evidence="6"/>
<dbReference type="InterPro" id="IPR029039">
    <property type="entry name" value="Flavoprotein-like_sf"/>
</dbReference>
<comment type="cofactor">
    <cofactor evidence="6">
        <name>FMN</name>
        <dbReference type="ChEBI" id="CHEBI:58210"/>
    </cofactor>
    <text evidence="6">Binds 1 FMN per subunit.</text>
</comment>
<comment type="function">
    <text evidence="6">Quinone reductase that provides resistance to thiol-specific stress caused by electrophilic quinones.</text>
</comment>
<dbReference type="RefSeq" id="WP_210897419.1">
    <property type="nucleotide sequence ID" value="NZ_CP071696.1"/>
</dbReference>
<comment type="catalytic activity">
    <reaction evidence="5">
        <text>N,N-dimethyl-1,4-phenylenediamine + anthranilate + 2 NAD(+) = 2-(4-dimethylaminophenyl)diazenylbenzoate + 2 NADH + 2 H(+)</text>
        <dbReference type="Rhea" id="RHEA:55872"/>
        <dbReference type="ChEBI" id="CHEBI:15378"/>
        <dbReference type="ChEBI" id="CHEBI:15783"/>
        <dbReference type="ChEBI" id="CHEBI:16567"/>
        <dbReference type="ChEBI" id="CHEBI:57540"/>
        <dbReference type="ChEBI" id="CHEBI:57945"/>
        <dbReference type="ChEBI" id="CHEBI:71579"/>
        <dbReference type="EC" id="1.7.1.17"/>
    </reaction>
    <physiologicalReaction direction="right-to-left" evidence="5">
        <dbReference type="Rhea" id="RHEA:55874"/>
    </physiologicalReaction>
</comment>
<evidence type="ECO:0000256" key="6">
    <source>
        <dbReference type="HAMAP-Rule" id="MF_01216"/>
    </source>
</evidence>
<keyword evidence="9" id="KW-1185">Reference proteome</keyword>
<keyword evidence="3 6" id="KW-0560">Oxidoreductase</keyword>
<dbReference type="Pfam" id="PF02525">
    <property type="entry name" value="Flavodoxin_2"/>
    <property type="match status" value="1"/>
</dbReference>
<comment type="catalytic activity">
    <reaction evidence="6">
        <text>2 a quinone + NADH + H(+) = 2 a 1,4-benzosemiquinone + NAD(+)</text>
        <dbReference type="Rhea" id="RHEA:65952"/>
        <dbReference type="ChEBI" id="CHEBI:15378"/>
        <dbReference type="ChEBI" id="CHEBI:57540"/>
        <dbReference type="ChEBI" id="CHEBI:57945"/>
        <dbReference type="ChEBI" id="CHEBI:132124"/>
        <dbReference type="ChEBI" id="CHEBI:134225"/>
    </reaction>
</comment>
<dbReference type="GO" id="GO:0009055">
    <property type="term" value="F:electron transfer activity"/>
    <property type="evidence" value="ECO:0007669"/>
    <property type="project" value="UniProtKB-UniRule"/>
</dbReference>
<dbReference type="PANTHER" id="PTHR43741">
    <property type="entry name" value="FMN-DEPENDENT NADH-AZOREDUCTASE 1"/>
    <property type="match status" value="1"/>
</dbReference>
<evidence type="ECO:0000256" key="3">
    <source>
        <dbReference type="ARBA" id="ARBA00023002"/>
    </source>
</evidence>
<keyword evidence="2 6" id="KW-0288">FMN</keyword>
<feature type="binding site" evidence="6">
    <location>
        <position position="10"/>
    </location>
    <ligand>
        <name>FMN</name>
        <dbReference type="ChEBI" id="CHEBI:58210"/>
    </ligand>
</feature>
<dbReference type="SUPFAM" id="SSF52218">
    <property type="entry name" value="Flavoproteins"/>
    <property type="match status" value="1"/>
</dbReference>
<comment type="caution">
    <text evidence="6">Lacks conserved residue(s) required for the propagation of feature annotation.</text>
</comment>
<reference evidence="8" key="1">
    <citation type="submission" date="2021-03" db="EMBL/GenBank/DDBJ databases">
        <title>Agromyces archimandritus sp. nov., isolated from the cockroach Archimandrita tessellata.</title>
        <authorList>
            <person name="Guzman J."/>
            <person name="Ortuzar M."/>
            <person name="Poehlein A."/>
            <person name="Daniel R."/>
            <person name="Trujillo M."/>
            <person name="Vilcinskas A."/>
        </authorList>
    </citation>
    <scope>NUCLEOTIDE SEQUENCE</scope>
    <source>
        <strain evidence="8">G127AT</strain>
    </source>
</reference>
<feature type="domain" description="Flavodoxin-like fold" evidence="7">
    <location>
        <begin position="3"/>
        <end position="193"/>
    </location>
</feature>
<evidence type="ECO:0000256" key="1">
    <source>
        <dbReference type="ARBA" id="ARBA00022630"/>
    </source>
</evidence>
<protein>
    <recommendedName>
        <fullName evidence="6">FMN dependent NADH:quinone oxidoreductase</fullName>
        <ecNumber evidence="6">1.6.5.-</ecNumber>
    </recommendedName>
    <alternativeName>
        <fullName evidence="6">Azo-dye reductase</fullName>
    </alternativeName>
    <alternativeName>
        <fullName evidence="6">FMN-dependent NADH-azo compound oxidoreductase</fullName>
    </alternativeName>
    <alternativeName>
        <fullName evidence="6">FMN-dependent NADH-azoreductase</fullName>
        <ecNumber evidence="6">1.7.1.17</ecNumber>
    </alternativeName>
</protein>
<dbReference type="HAMAP" id="MF_01216">
    <property type="entry name" value="Azoreductase_type1"/>
    <property type="match status" value="1"/>
</dbReference>
<dbReference type="Proteomes" id="UP000671914">
    <property type="component" value="Chromosome"/>
</dbReference>
<evidence type="ECO:0000259" key="7">
    <source>
        <dbReference type="Pfam" id="PF02525"/>
    </source>
</evidence>
<dbReference type="GO" id="GO:0016652">
    <property type="term" value="F:oxidoreductase activity, acting on NAD(P)H as acceptor"/>
    <property type="evidence" value="ECO:0007669"/>
    <property type="project" value="UniProtKB-UniRule"/>
</dbReference>
<dbReference type="EMBL" id="CP071696">
    <property type="protein sequence ID" value="QTX04129.1"/>
    <property type="molecule type" value="Genomic_DNA"/>
</dbReference>
<dbReference type="Gene3D" id="3.40.50.360">
    <property type="match status" value="1"/>
</dbReference>
<evidence type="ECO:0000256" key="5">
    <source>
        <dbReference type="ARBA" id="ARBA00048542"/>
    </source>
</evidence>
<evidence type="ECO:0000313" key="9">
    <source>
        <dbReference type="Proteomes" id="UP000671914"/>
    </source>
</evidence>
<dbReference type="InterPro" id="IPR003680">
    <property type="entry name" value="Flavodoxin_fold"/>
</dbReference>
<dbReference type="KEGG" id="aarc:G127AT_12620"/>
<dbReference type="InterPro" id="IPR050104">
    <property type="entry name" value="FMN-dep_NADH:Q_OxRdtase_AzoR1"/>
</dbReference>
<evidence type="ECO:0000313" key="8">
    <source>
        <dbReference type="EMBL" id="QTX04129.1"/>
    </source>
</evidence>